<evidence type="ECO:0000256" key="4">
    <source>
        <dbReference type="RuleBase" id="RU003718"/>
    </source>
</evidence>
<proteinExistence type="inferred from homology"/>
<keyword evidence="5" id="KW-0732">Signal</keyword>
<evidence type="ECO:0000313" key="6">
    <source>
        <dbReference type="Proteomes" id="UP001652740"/>
    </source>
</evidence>
<dbReference type="AlphaFoldDB" id="A0A6J1W6T1"/>
<dbReference type="KEGG" id="gmw:113509208"/>
<keyword evidence="3 4" id="KW-0808">Transferase</keyword>
<evidence type="ECO:0000256" key="1">
    <source>
        <dbReference type="ARBA" id="ARBA00009995"/>
    </source>
</evidence>
<evidence type="ECO:0000256" key="5">
    <source>
        <dbReference type="RuleBase" id="RU362059"/>
    </source>
</evidence>
<dbReference type="CDD" id="cd03784">
    <property type="entry name" value="GT1_Gtf-like"/>
    <property type="match status" value="1"/>
</dbReference>
<dbReference type="InterPro" id="IPR035595">
    <property type="entry name" value="UDP_glycos_trans_CS"/>
</dbReference>
<dbReference type="GO" id="GO:0015020">
    <property type="term" value="F:glucuronosyltransferase activity"/>
    <property type="evidence" value="ECO:0007669"/>
    <property type="project" value="UniProtKB-EC"/>
</dbReference>
<dbReference type="PROSITE" id="PS00375">
    <property type="entry name" value="UDPGT"/>
    <property type="match status" value="1"/>
</dbReference>
<dbReference type="Pfam" id="PF00201">
    <property type="entry name" value="UDPGT"/>
    <property type="match status" value="1"/>
</dbReference>
<dbReference type="GeneID" id="113509208"/>
<organism evidence="6 7">
    <name type="scientific">Galleria mellonella</name>
    <name type="common">Greater wax moth</name>
    <dbReference type="NCBI Taxonomy" id="7137"/>
    <lineage>
        <taxon>Eukaryota</taxon>
        <taxon>Metazoa</taxon>
        <taxon>Ecdysozoa</taxon>
        <taxon>Arthropoda</taxon>
        <taxon>Hexapoda</taxon>
        <taxon>Insecta</taxon>
        <taxon>Pterygota</taxon>
        <taxon>Neoptera</taxon>
        <taxon>Endopterygota</taxon>
        <taxon>Lepidoptera</taxon>
        <taxon>Glossata</taxon>
        <taxon>Ditrysia</taxon>
        <taxon>Pyraloidea</taxon>
        <taxon>Pyralidae</taxon>
        <taxon>Galleriinae</taxon>
        <taxon>Galleria</taxon>
    </lineage>
</organism>
<feature type="transmembrane region" description="Helical" evidence="5">
    <location>
        <begin position="483"/>
        <end position="502"/>
    </location>
</feature>
<name>A0A6J1W6T1_GALME</name>
<dbReference type="SUPFAM" id="SSF53756">
    <property type="entry name" value="UDP-Glycosyltransferase/glycogen phosphorylase"/>
    <property type="match status" value="1"/>
</dbReference>
<gene>
    <name evidence="7" type="primary">LOC113509208</name>
</gene>
<sequence length="521" mass="59036">MGKWLGLFLAVAAFSNICDAYRILVVFPLPGKSHNILGVNIVNHLLKAGHEVTYVTPFPVKNPHPKLQQLDVSDNFDLMDEKMLNVKALLNKEISFSNPIKMFTFTIELFEKTVQNPNVVKVFNDTNQKFDAVISEWMYNDAYSGIATLFDCPFIWLSTIEPHWIILSLIDESTNPSYVPDSLSSNIPPFNFKERVSGLFFQLLSSAFKTFYLNGVIEREFERLLGPYLTKRGKAIPSFSDVNYNVSLVLGNSHVSLGQAIRLPQNYIPIGGYHIDPDVKPLPEDLKKILDNAKNGLIYFSMGSNLKSKDLPDELKRGFLNIFSNLKQTVLWKFEEAIPDLPKNVHIVQWAPQPSILAHPNCILFITHGGLLSTTETVHFGKPIIGIPVFGDQFTNIERAVNKGFAIKVTLSYTMLDEFKVAIDEALNNPKYRNKAKELSAIYHDRPVSPGKELVHWVEHVVRTRGAPHLRSPALHVPFYQKFYLDLLGIIVAILSVIVIVLKRVLKLKCKKKENLKKKKN</sequence>
<comment type="similarity">
    <text evidence="1 4">Belongs to the UDP-glycosyltransferase family.</text>
</comment>
<dbReference type="RefSeq" id="XP_026748325.2">
    <property type="nucleotide sequence ID" value="XM_026892524.3"/>
</dbReference>
<evidence type="ECO:0000313" key="7">
    <source>
        <dbReference type="RefSeq" id="XP_026748325.2"/>
    </source>
</evidence>
<keyword evidence="5" id="KW-0812">Transmembrane</keyword>
<dbReference type="PANTHER" id="PTHR48043:SF159">
    <property type="entry name" value="EG:EG0003.4 PROTEIN-RELATED"/>
    <property type="match status" value="1"/>
</dbReference>
<dbReference type="GO" id="GO:0016020">
    <property type="term" value="C:membrane"/>
    <property type="evidence" value="ECO:0007669"/>
    <property type="project" value="UniProtKB-SubCell"/>
</dbReference>
<dbReference type="PANTHER" id="PTHR48043">
    <property type="entry name" value="EG:EG0003.4 PROTEIN-RELATED"/>
    <property type="match status" value="1"/>
</dbReference>
<accession>A0A6J1W6T1</accession>
<reference evidence="7" key="1">
    <citation type="submission" date="2025-08" db="UniProtKB">
        <authorList>
            <consortium name="RefSeq"/>
        </authorList>
    </citation>
    <scope>IDENTIFICATION</scope>
    <source>
        <tissue evidence="7">Whole larvae</tissue>
    </source>
</reference>
<dbReference type="InParanoid" id="A0A6J1W6T1"/>
<dbReference type="EC" id="2.4.1.17" evidence="5"/>
<keyword evidence="6" id="KW-1185">Reference proteome</keyword>
<protein>
    <recommendedName>
        <fullName evidence="5">UDP-glucuronosyltransferase</fullName>
        <ecNumber evidence="5">2.4.1.17</ecNumber>
    </recommendedName>
</protein>
<keyword evidence="5" id="KW-1133">Transmembrane helix</keyword>
<feature type="chain" id="PRO_5044986368" description="UDP-glucuronosyltransferase" evidence="5">
    <location>
        <begin position="21"/>
        <end position="521"/>
    </location>
</feature>
<comment type="catalytic activity">
    <reaction evidence="5">
        <text>glucuronate acceptor + UDP-alpha-D-glucuronate = acceptor beta-D-glucuronoside + UDP + H(+)</text>
        <dbReference type="Rhea" id="RHEA:21032"/>
        <dbReference type="ChEBI" id="CHEBI:15378"/>
        <dbReference type="ChEBI" id="CHEBI:58052"/>
        <dbReference type="ChEBI" id="CHEBI:58223"/>
        <dbReference type="ChEBI" id="CHEBI:132367"/>
        <dbReference type="ChEBI" id="CHEBI:132368"/>
        <dbReference type="EC" id="2.4.1.17"/>
    </reaction>
</comment>
<comment type="subcellular location">
    <subcellularLocation>
        <location evidence="5">Membrane</location>
        <topology evidence="5">Single-pass membrane protein</topology>
    </subcellularLocation>
</comment>
<evidence type="ECO:0000256" key="3">
    <source>
        <dbReference type="ARBA" id="ARBA00022679"/>
    </source>
</evidence>
<dbReference type="Gene3D" id="3.40.50.2000">
    <property type="entry name" value="Glycogen Phosphorylase B"/>
    <property type="match status" value="1"/>
</dbReference>
<feature type="signal peptide" evidence="5">
    <location>
        <begin position="1"/>
        <end position="20"/>
    </location>
</feature>
<keyword evidence="2 4" id="KW-0328">Glycosyltransferase</keyword>
<evidence type="ECO:0000256" key="2">
    <source>
        <dbReference type="ARBA" id="ARBA00022676"/>
    </source>
</evidence>
<dbReference type="InterPro" id="IPR002213">
    <property type="entry name" value="UDP_glucos_trans"/>
</dbReference>
<keyword evidence="5" id="KW-0472">Membrane</keyword>
<dbReference type="InterPro" id="IPR050271">
    <property type="entry name" value="UDP-glycosyltransferase"/>
</dbReference>
<dbReference type="Proteomes" id="UP001652740">
    <property type="component" value="Unplaced"/>
</dbReference>